<feature type="transmembrane region" description="Helical" evidence="1">
    <location>
        <begin position="129"/>
        <end position="147"/>
    </location>
</feature>
<feature type="transmembrane region" description="Helical" evidence="1">
    <location>
        <begin position="403"/>
        <end position="427"/>
    </location>
</feature>
<dbReference type="OrthoDB" id="34736at2157"/>
<feature type="transmembrane region" description="Helical" evidence="1">
    <location>
        <begin position="98"/>
        <end position="123"/>
    </location>
</feature>
<proteinExistence type="predicted"/>
<name>A0A2U9IBJ4_9CREN</name>
<feature type="transmembrane region" description="Helical" evidence="1">
    <location>
        <begin position="377"/>
        <end position="397"/>
    </location>
</feature>
<keyword evidence="1" id="KW-0472">Membrane</keyword>
<protein>
    <submittedName>
        <fullName evidence="2">APC family permease</fullName>
    </submittedName>
</protein>
<organism evidence="2 3">
    <name type="scientific">Acidianus brierleyi</name>
    <dbReference type="NCBI Taxonomy" id="41673"/>
    <lineage>
        <taxon>Archaea</taxon>
        <taxon>Thermoproteota</taxon>
        <taxon>Thermoprotei</taxon>
        <taxon>Sulfolobales</taxon>
        <taxon>Sulfolobaceae</taxon>
        <taxon>Acidianus</taxon>
    </lineage>
</organism>
<evidence type="ECO:0000256" key="1">
    <source>
        <dbReference type="SAM" id="Phobius"/>
    </source>
</evidence>
<feature type="transmembrane region" description="Helical" evidence="1">
    <location>
        <begin position="46"/>
        <end position="66"/>
    </location>
</feature>
<dbReference type="RefSeq" id="WP_110269280.1">
    <property type="nucleotide sequence ID" value="NZ_CP029289.2"/>
</dbReference>
<dbReference type="GeneID" id="36830689"/>
<dbReference type="PIRSF" id="PIRSF006060">
    <property type="entry name" value="AA_transporter"/>
    <property type="match status" value="1"/>
</dbReference>
<feature type="transmembrane region" description="Helical" evidence="1">
    <location>
        <begin position="154"/>
        <end position="175"/>
    </location>
</feature>
<reference evidence="2 3" key="1">
    <citation type="submission" date="2018-05" db="EMBL/GenBank/DDBJ databases">
        <title>Complete Genome Sequences of Extremely Thermoacidophilic, Metal-Mobilizing Type-Strain Members of the Archaeal Family Sulfolobaceae: Acidianus brierleyi DSM-1651T, Acidianus sulfidivorans DSM-18786T, Metallosphaera hakonensis DSM-7519T, and Metallosphaera prunae DSM-10039T.</title>
        <authorList>
            <person name="Counts J.A."/>
            <person name="Kelly R.M."/>
        </authorList>
    </citation>
    <scope>NUCLEOTIDE SEQUENCE [LARGE SCALE GENOMIC DNA]</scope>
    <source>
        <strain evidence="2 3">DSM 1651</strain>
    </source>
</reference>
<keyword evidence="3" id="KW-1185">Reference proteome</keyword>
<feature type="transmembrane region" description="Helical" evidence="1">
    <location>
        <begin position="20"/>
        <end position="40"/>
    </location>
</feature>
<accession>A0A2U9IBJ4</accession>
<sequence length="432" mass="47189">MVSLSKKLEPKENSIPKYLVISQSLSSIAPLGSVSAYLTFALASSLASTGLASIVGVFVYLLWVIIGYRYSKVIASTGGTYEFARQASGETIGSIAGWLYWISYAIYLPSVTTYLVGIVLPTVINFQSIYLSIIEVTIPIILTLLMISGIKPPLFYSLISSTIEVILIIILGFKVLIIKGFSLEPFFITVPQYDFWSGALAVAFTLAGGGASFFLGYEAKGKGKTIGSSYLIAFVIASIAVIFASYYEIAAAGYSNLGVTNLLNITEFPGFYISEKFMGFTFAFIIFIFTVNSLLGSAISAYVALSRLTYTLVSKNMLKSILTVFIFFLIFNVLGSITGQLQLIYYFTTEISLITLFASHSIVSAVYPFFIRKISKISFIDILLAISSSGIMMYGIYSNLIPIQLTSIISIGVILFVAAIVIIYRYISKSKY</sequence>
<keyword evidence="1" id="KW-1133">Transmembrane helix</keyword>
<evidence type="ECO:0000313" key="2">
    <source>
        <dbReference type="EMBL" id="AWR93396.1"/>
    </source>
</evidence>
<feature type="transmembrane region" description="Helical" evidence="1">
    <location>
        <begin position="343"/>
        <end position="370"/>
    </location>
</feature>
<dbReference type="EMBL" id="CP029289">
    <property type="protein sequence ID" value="AWR93396.1"/>
    <property type="molecule type" value="Genomic_DNA"/>
</dbReference>
<feature type="transmembrane region" description="Helical" evidence="1">
    <location>
        <begin position="195"/>
        <end position="217"/>
    </location>
</feature>
<dbReference type="KEGG" id="abri:DFR85_00995"/>
<feature type="transmembrane region" description="Helical" evidence="1">
    <location>
        <begin position="317"/>
        <end position="337"/>
    </location>
</feature>
<feature type="transmembrane region" description="Helical" evidence="1">
    <location>
        <begin position="229"/>
        <end position="247"/>
    </location>
</feature>
<evidence type="ECO:0000313" key="3">
    <source>
        <dbReference type="Proteomes" id="UP000248044"/>
    </source>
</evidence>
<gene>
    <name evidence="2" type="ORF">DFR85_00995</name>
</gene>
<feature type="transmembrane region" description="Helical" evidence="1">
    <location>
        <begin position="277"/>
        <end position="305"/>
    </location>
</feature>
<dbReference type="AlphaFoldDB" id="A0A2U9IBJ4"/>
<keyword evidence="1" id="KW-0812">Transmembrane</keyword>
<dbReference type="Proteomes" id="UP000248044">
    <property type="component" value="Chromosome"/>
</dbReference>
<dbReference type="Gene3D" id="1.20.1740.10">
    <property type="entry name" value="Amino acid/polyamine transporter I"/>
    <property type="match status" value="1"/>
</dbReference>